<proteinExistence type="predicted"/>
<evidence type="ECO:0000256" key="1">
    <source>
        <dbReference type="SAM" id="MobiDB-lite"/>
    </source>
</evidence>
<feature type="region of interest" description="Disordered" evidence="1">
    <location>
        <begin position="1"/>
        <end position="59"/>
    </location>
</feature>
<keyword evidence="3" id="KW-1185">Reference proteome</keyword>
<organism evidence="2 3">
    <name type="scientific">Phocoenobacter skyensis</name>
    <dbReference type="NCBI Taxonomy" id="97481"/>
    <lineage>
        <taxon>Bacteria</taxon>
        <taxon>Pseudomonadati</taxon>
        <taxon>Pseudomonadota</taxon>
        <taxon>Gammaproteobacteria</taxon>
        <taxon>Pasteurellales</taxon>
        <taxon>Pasteurellaceae</taxon>
        <taxon>Phocoenobacter</taxon>
    </lineage>
</organism>
<name>A0ABT9JL66_9PAST</name>
<comment type="caution">
    <text evidence="2">The sequence shown here is derived from an EMBL/GenBank/DDBJ whole genome shotgun (WGS) entry which is preliminary data.</text>
</comment>
<evidence type="ECO:0000313" key="2">
    <source>
        <dbReference type="EMBL" id="MDP8085392.1"/>
    </source>
</evidence>
<dbReference type="Gene3D" id="2.160.10.20">
    <property type="entry name" value="Insect antifreeze protein"/>
    <property type="match status" value="1"/>
</dbReference>
<dbReference type="RefSeq" id="WP_306383879.1">
    <property type="nucleotide sequence ID" value="NZ_JASAVR010000011.1"/>
</dbReference>
<feature type="compositionally biased region" description="Basic and acidic residues" evidence="1">
    <location>
        <begin position="21"/>
        <end position="35"/>
    </location>
</feature>
<evidence type="ECO:0008006" key="4">
    <source>
        <dbReference type="Google" id="ProtNLM"/>
    </source>
</evidence>
<evidence type="ECO:0000313" key="3">
    <source>
        <dbReference type="Proteomes" id="UP001224812"/>
    </source>
</evidence>
<reference evidence="2 3" key="1">
    <citation type="journal article" date="2023" name="Front. Microbiol.">
        <title>Phylogeography and host specificity of Pasteurellaceae pathogenic to sea-farmed fish in the north-east Atlantic.</title>
        <authorList>
            <person name="Gulla S."/>
            <person name="Colquhoun D.J."/>
            <person name="Olsen A.B."/>
            <person name="Spilsberg B."/>
            <person name="Lagesen K."/>
            <person name="Aakesson C.P."/>
            <person name="Strom S."/>
            <person name="Manji F."/>
            <person name="Birkbeck T.H."/>
            <person name="Nilsen H.K."/>
        </authorList>
    </citation>
    <scope>NUCLEOTIDE SEQUENCE [LARGE SCALE GENOMIC DNA]</scope>
    <source>
        <strain evidence="2 3">VIO11850</strain>
    </source>
</reference>
<feature type="compositionally biased region" description="Basic residues" evidence="1">
    <location>
        <begin position="1"/>
        <end position="10"/>
    </location>
</feature>
<gene>
    <name evidence="2" type="ORF">QJT92_05565</name>
</gene>
<accession>A0ABT9JL66</accession>
<protein>
    <recommendedName>
        <fullName evidence="4">Mu-like prophage FluMu N-terminal domain-containing protein</fullName>
    </recommendedName>
</protein>
<dbReference type="Proteomes" id="UP001224812">
    <property type="component" value="Unassembled WGS sequence"/>
</dbReference>
<sequence length="141" mass="16360">MANKKTKSKKQQIQETEVPETEVKEQQIQEPKVLETEVQEQQIQETEVPETEVKEQQIQETEVLETEVKESETQEPKIIDVVLSAISVTLRDTHPQNSYGRAGYRFFKDKAVVIEADDVNADLLTKLQNDHYLDIEYLTQE</sequence>
<dbReference type="EMBL" id="JASAVS010000010">
    <property type="protein sequence ID" value="MDP8085392.1"/>
    <property type="molecule type" value="Genomic_DNA"/>
</dbReference>